<dbReference type="Proteomes" id="UP001607302">
    <property type="component" value="Unassembled WGS sequence"/>
</dbReference>
<gene>
    <name evidence="1" type="ORF">V1478_010328</name>
</gene>
<organism evidence="1 2">
    <name type="scientific">Vespula squamosa</name>
    <name type="common">Southern yellow jacket</name>
    <name type="synonym">Wasp</name>
    <dbReference type="NCBI Taxonomy" id="30214"/>
    <lineage>
        <taxon>Eukaryota</taxon>
        <taxon>Metazoa</taxon>
        <taxon>Ecdysozoa</taxon>
        <taxon>Arthropoda</taxon>
        <taxon>Hexapoda</taxon>
        <taxon>Insecta</taxon>
        <taxon>Pterygota</taxon>
        <taxon>Neoptera</taxon>
        <taxon>Endopterygota</taxon>
        <taxon>Hymenoptera</taxon>
        <taxon>Apocrita</taxon>
        <taxon>Aculeata</taxon>
        <taxon>Vespoidea</taxon>
        <taxon>Vespidae</taxon>
        <taxon>Vespinae</taxon>
        <taxon>Vespula</taxon>
    </lineage>
</organism>
<dbReference type="AlphaFoldDB" id="A0ABD2AHH3"/>
<protein>
    <submittedName>
        <fullName evidence="1">Uncharacterized protein</fullName>
    </submittedName>
</protein>
<comment type="caution">
    <text evidence="1">The sequence shown here is derived from an EMBL/GenBank/DDBJ whole genome shotgun (WGS) entry which is preliminary data.</text>
</comment>
<sequence>MPYGRTFRAHLFDSNAFSYCKYHYAPIGTSTWDTELIIRYSNDNKKSNRNENKSQLFISVGPVTHCQQLDRRKTIG</sequence>
<dbReference type="EMBL" id="JAUDFV010000147">
    <property type="protein sequence ID" value="KAL2720062.1"/>
    <property type="molecule type" value="Genomic_DNA"/>
</dbReference>
<reference evidence="1 2" key="1">
    <citation type="journal article" date="2024" name="Ann. Entomol. Soc. Am.">
        <title>Genomic analyses of the southern and eastern yellowjacket wasps (Hymenoptera: Vespidae) reveal evolutionary signatures of social life.</title>
        <authorList>
            <person name="Catto M.A."/>
            <person name="Caine P.B."/>
            <person name="Orr S.E."/>
            <person name="Hunt B.G."/>
            <person name="Goodisman M.A.D."/>
        </authorList>
    </citation>
    <scope>NUCLEOTIDE SEQUENCE [LARGE SCALE GENOMIC DNA]</scope>
    <source>
        <strain evidence="1">233</strain>
        <tissue evidence="1">Head and thorax</tissue>
    </source>
</reference>
<evidence type="ECO:0000313" key="1">
    <source>
        <dbReference type="EMBL" id="KAL2720062.1"/>
    </source>
</evidence>
<evidence type="ECO:0000313" key="2">
    <source>
        <dbReference type="Proteomes" id="UP001607302"/>
    </source>
</evidence>
<accession>A0ABD2AHH3</accession>
<keyword evidence="2" id="KW-1185">Reference proteome</keyword>
<name>A0ABD2AHH3_VESSQ</name>
<proteinExistence type="predicted"/>